<dbReference type="KEGG" id="ngr:NAEGRDRAFT_61589"/>
<dbReference type="GO" id="GO:0006644">
    <property type="term" value="P:phospholipid metabolic process"/>
    <property type="evidence" value="ECO:0007669"/>
    <property type="project" value="InterPro"/>
</dbReference>
<dbReference type="Proteomes" id="UP000006671">
    <property type="component" value="Unassembled WGS sequence"/>
</dbReference>
<dbReference type="InterPro" id="IPR036444">
    <property type="entry name" value="PLipase_A2_dom_sf"/>
</dbReference>
<keyword evidence="3" id="KW-1185">Reference proteome</keyword>
<sequence>MSSSDSNIVLAKQQPSSASPQPSIHHSSISHLLEDEQTYKEQFISIIKQGSPALLESEKECLAILGTCPKSNTKVAFWYGKYGGPFTWKFNGVPVDDLDLVCRMHDQRLHLKYVKKLVNLIRQHYGDDKLSKDALSYIKKMDGRGFEIIEPIYMTFFGSF</sequence>
<dbReference type="RefSeq" id="XP_002683590.1">
    <property type="nucleotide sequence ID" value="XM_002683544.1"/>
</dbReference>
<name>D2UYU2_NAEGR</name>
<evidence type="ECO:0000313" key="2">
    <source>
        <dbReference type="EMBL" id="EFC50846.1"/>
    </source>
</evidence>
<dbReference type="GO" id="GO:0050482">
    <property type="term" value="P:arachidonate secretion"/>
    <property type="evidence" value="ECO:0007669"/>
    <property type="project" value="InterPro"/>
</dbReference>
<dbReference type="GO" id="GO:0004623">
    <property type="term" value="F:phospholipase A2 activity"/>
    <property type="evidence" value="ECO:0007669"/>
    <property type="project" value="InterPro"/>
</dbReference>
<gene>
    <name evidence="2" type="ORF">NAEGRDRAFT_61589</name>
</gene>
<proteinExistence type="predicted"/>
<dbReference type="SUPFAM" id="SSF48619">
    <property type="entry name" value="Phospholipase A2, PLA2"/>
    <property type="match status" value="1"/>
</dbReference>
<feature type="compositionally biased region" description="Low complexity" evidence="1">
    <location>
        <begin position="13"/>
        <end position="26"/>
    </location>
</feature>
<feature type="region of interest" description="Disordered" evidence="1">
    <location>
        <begin position="1"/>
        <end position="26"/>
    </location>
</feature>
<reference evidence="2 3" key="1">
    <citation type="journal article" date="2010" name="Cell">
        <title>The genome of Naegleria gruberi illuminates early eukaryotic versatility.</title>
        <authorList>
            <person name="Fritz-Laylin L.K."/>
            <person name="Prochnik S.E."/>
            <person name="Ginger M.L."/>
            <person name="Dacks J.B."/>
            <person name="Carpenter M.L."/>
            <person name="Field M.C."/>
            <person name="Kuo A."/>
            <person name="Paredez A."/>
            <person name="Chapman J."/>
            <person name="Pham J."/>
            <person name="Shu S."/>
            <person name="Neupane R."/>
            <person name="Cipriano M."/>
            <person name="Mancuso J."/>
            <person name="Tu H."/>
            <person name="Salamov A."/>
            <person name="Lindquist E."/>
            <person name="Shapiro H."/>
            <person name="Lucas S."/>
            <person name="Grigoriev I.V."/>
            <person name="Cande W.Z."/>
            <person name="Fulton C."/>
            <person name="Rokhsar D.S."/>
            <person name="Dawson S.C."/>
        </authorList>
    </citation>
    <scope>NUCLEOTIDE SEQUENCE [LARGE SCALE GENOMIC DNA]</scope>
    <source>
        <strain evidence="2 3">NEG-M</strain>
    </source>
</reference>
<dbReference type="OrthoDB" id="5985583at2759"/>
<dbReference type="InParanoid" id="D2UYU2"/>
<dbReference type="GeneID" id="8863657"/>
<accession>D2UYU2</accession>
<dbReference type="VEuPathDB" id="AmoebaDB:NAEGRDRAFT_61589"/>
<evidence type="ECO:0000256" key="1">
    <source>
        <dbReference type="SAM" id="MobiDB-lite"/>
    </source>
</evidence>
<dbReference type="Gene3D" id="1.20.90.10">
    <property type="entry name" value="Phospholipase A2 domain"/>
    <property type="match status" value="1"/>
</dbReference>
<dbReference type="EMBL" id="GG738845">
    <property type="protein sequence ID" value="EFC50846.1"/>
    <property type="molecule type" value="Genomic_DNA"/>
</dbReference>
<protein>
    <submittedName>
        <fullName evidence="2">Predicted protein</fullName>
    </submittedName>
</protein>
<dbReference type="AlphaFoldDB" id="D2UYU2"/>
<evidence type="ECO:0000313" key="3">
    <source>
        <dbReference type="Proteomes" id="UP000006671"/>
    </source>
</evidence>
<organism evidence="3">
    <name type="scientific">Naegleria gruberi</name>
    <name type="common">Amoeba</name>
    <dbReference type="NCBI Taxonomy" id="5762"/>
    <lineage>
        <taxon>Eukaryota</taxon>
        <taxon>Discoba</taxon>
        <taxon>Heterolobosea</taxon>
        <taxon>Tetramitia</taxon>
        <taxon>Eutetramitia</taxon>
        <taxon>Vahlkampfiidae</taxon>
        <taxon>Naegleria</taxon>
    </lineage>
</organism>